<evidence type="ECO:0000313" key="2">
    <source>
        <dbReference type="Proteomes" id="UP000887540"/>
    </source>
</evidence>
<proteinExistence type="predicted"/>
<keyword evidence="1" id="KW-0812">Transmembrane</keyword>
<name>A0A914CTQ5_9BILA</name>
<evidence type="ECO:0000256" key="1">
    <source>
        <dbReference type="SAM" id="Phobius"/>
    </source>
</evidence>
<sequence>MLLDALVDGNRSALLLYSIGATILVIILVLFAYLIHNKRNRLNWYEKNLMEIANSPPQYVRCKALARFDTDEEREIE</sequence>
<feature type="transmembrane region" description="Helical" evidence="1">
    <location>
        <begin position="12"/>
        <end position="35"/>
    </location>
</feature>
<accession>A0A914CTQ5</accession>
<keyword evidence="1" id="KW-0472">Membrane</keyword>
<dbReference type="WBParaSite" id="ACRNAN_scaffold1452.g29928.t1">
    <property type="protein sequence ID" value="ACRNAN_scaffold1452.g29928.t1"/>
    <property type="gene ID" value="ACRNAN_scaffold1452.g29928"/>
</dbReference>
<keyword evidence="2" id="KW-1185">Reference proteome</keyword>
<reference evidence="3" key="1">
    <citation type="submission" date="2022-11" db="UniProtKB">
        <authorList>
            <consortium name="WormBaseParasite"/>
        </authorList>
    </citation>
    <scope>IDENTIFICATION</scope>
</reference>
<dbReference type="AlphaFoldDB" id="A0A914CTQ5"/>
<dbReference type="Proteomes" id="UP000887540">
    <property type="component" value="Unplaced"/>
</dbReference>
<evidence type="ECO:0000313" key="3">
    <source>
        <dbReference type="WBParaSite" id="ACRNAN_scaffold1452.g29928.t1"/>
    </source>
</evidence>
<protein>
    <submittedName>
        <fullName evidence="3">Uncharacterized protein</fullName>
    </submittedName>
</protein>
<organism evidence="2 3">
    <name type="scientific">Acrobeloides nanus</name>
    <dbReference type="NCBI Taxonomy" id="290746"/>
    <lineage>
        <taxon>Eukaryota</taxon>
        <taxon>Metazoa</taxon>
        <taxon>Ecdysozoa</taxon>
        <taxon>Nematoda</taxon>
        <taxon>Chromadorea</taxon>
        <taxon>Rhabditida</taxon>
        <taxon>Tylenchina</taxon>
        <taxon>Cephalobomorpha</taxon>
        <taxon>Cephaloboidea</taxon>
        <taxon>Cephalobidae</taxon>
        <taxon>Acrobeloides</taxon>
    </lineage>
</organism>
<keyword evidence="1" id="KW-1133">Transmembrane helix</keyword>